<comment type="caution">
    <text evidence="1">The sequence shown here is derived from an EMBL/GenBank/DDBJ whole genome shotgun (WGS) entry which is preliminary data.</text>
</comment>
<dbReference type="EMBL" id="JALLPJ020000311">
    <property type="protein sequence ID" value="KAL3795813.1"/>
    <property type="molecule type" value="Genomic_DNA"/>
</dbReference>
<keyword evidence="2" id="KW-1185">Reference proteome</keyword>
<evidence type="ECO:0000313" key="1">
    <source>
        <dbReference type="EMBL" id="KAL3795813.1"/>
    </source>
</evidence>
<evidence type="ECO:0000313" key="2">
    <source>
        <dbReference type="Proteomes" id="UP001530400"/>
    </source>
</evidence>
<name>A0ABD3Q6D5_9STRA</name>
<dbReference type="AlphaFoldDB" id="A0ABD3Q6D5"/>
<sequence>MDNIESDGSLILNEQFMNAIFDEIFKDEDGNLCPLPPLQEAMKYQYEERQTNALDGSKVLPFDLLNAEIFYPER</sequence>
<reference evidence="1 2" key="1">
    <citation type="submission" date="2024-10" db="EMBL/GenBank/DDBJ databases">
        <title>Updated reference genomes for cyclostephanoid diatoms.</title>
        <authorList>
            <person name="Roberts W.R."/>
            <person name="Alverson A.J."/>
        </authorList>
    </citation>
    <scope>NUCLEOTIDE SEQUENCE [LARGE SCALE GENOMIC DNA]</scope>
    <source>
        <strain evidence="1 2">AJA010-31</strain>
    </source>
</reference>
<proteinExistence type="predicted"/>
<organism evidence="1 2">
    <name type="scientific">Cyclotella atomus</name>
    <dbReference type="NCBI Taxonomy" id="382360"/>
    <lineage>
        <taxon>Eukaryota</taxon>
        <taxon>Sar</taxon>
        <taxon>Stramenopiles</taxon>
        <taxon>Ochrophyta</taxon>
        <taxon>Bacillariophyta</taxon>
        <taxon>Coscinodiscophyceae</taxon>
        <taxon>Thalassiosirophycidae</taxon>
        <taxon>Stephanodiscales</taxon>
        <taxon>Stephanodiscaceae</taxon>
        <taxon>Cyclotella</taxon>
    </lineage>
</organism>
<protein>
    <submittedName>
        <fullName evidence="1">Uncharacterized protein</fullName>
    </submittedName>
</protein>
<gene>
    <name evidence="1" type="ORF">ACHAWO_005868</name>
</gene>
<accession>A0ABD3Q6D5</accession>
<dbReference type="Proteomes" id="UP001530400">
    <property type="component" value="Unassembled WGS sequence"/>
</dbReference>